<organism evidence="2">
    <name type="scientific">Lygus hesperus</name>
    <name type="common">Western plant bug</name>
    <dbReference type="NCBI Taxonomy" id="30085"/>
    <lineage>
        <taxon>Eukaryota</taxon>
        <taxon>Metazoa</taxon>
        <taxon>Ecdysozoa</taxon>
        <taxon>Arthropoda</taxon>
        <taxon>Hexapoda</taxon>
        <taxon>Insecta</taxon>
        <taxon>Pterygota</taxon>
        <taxon>Neoptera</taxon>
        <taxon>Paraneoptera</taxon>
        <taxon>Hemiptera</taxon>
        <taxon>Heteroptera</taxon>
        <taxon>Panheteroptera</taxon>
        <taxon>Cimicomorpha</taxon>
        <taxon>Miridae</taxon>
        <taxon>Mirini</taxon>
        <taxon>Lygus</taxon>
    </lineage>
</organism>
<reference evidence="2" key="1">
    <citation type="journal article" date="2014" name="PLoS ONE">
        <title>Transcriptome-Based Identification of ABC Transporters in the Western Tarnished Plant Bug Lygus hesperus.</title>
        <authorList>
            <person name="Hull J.J."/>
            <person name="Chaney K."/>
            <person name="Geib S.M."/>
            <person name="Fabrick J.A."/>
            <person name="Brent C.S."/>
            <person name="Walsh D."/>
            <person name="Lavine L.C."/>
        </authorList>
    </citation>
    <scope>NUCLEOTIDE SEQUENCE</scope>
</reference>
<accession>A0A0A9X6X8</accession>
<proteinExistence type="predicted"/>
<evidence type="ECO:0000313" key="2">
    <source>
        <dbReference type="EMBL" id="JAG14553.1"/>
    </source>
</evidence>
<dbReference type="AlphaFoldDB" id="A0A0A9X6X8"/>
<dbReference type="EMBL" id="GBHO01029051">
    <property type="protein sequence ID" value="JAG14553.1"/>
    <property type="molecule type" value="Transcribed_RNA"/>
</dbReference>
<name>A0A0A9X6X8_LYGHE</name>
<sequence>MLKICTRMLRRLRFDFNKDFYNNYFTFLEFAFKHADRTTIQIGVQHAAYLLQNLCVTNAQGVQSAIRDESADGGRGCGRRLELIMQLFDTPFCTMKTTSLHIAAGSTRSMLFLTQDQEIRSKALERNLIDQLFSVFIWSFAILCEAIDARELVELVPEATPKVFITQRRPPTDLVQTVLLETTRTLSVLLVDTRPERLQQHLTQQTLLDFCVQVNAFFLLYGCQVNGRLIENFSELIYRLTEDITNAPKDLHFLQFTPSELPKRWPTTPQQYAALIQQMRRVDVIPADACGYDFVMAQTPC</sequence>
<dbReference type="EMBL" id="GBHO01044217">
    <property type="protein sequence ID" value="JAF99386.1"/>
    <property type="molecule type" value="Transcribed_RNA"/>
</dbReference>
<protein>
    <submittedName>
        <fullName evidence="2">Cyclin-D2-1</fullName>
    </submittedName>
</protein>
<reference evidence="2" key="2">
    <citation type="submission" date="2014-07" db="EMBL/GenBank/DDBJ databases">
        <authorList>
            <person name="Hull J."/>
        </authorList>
    </citation>
    <scope>NUCLEOTIDE SEQUENCE</scope>
</reference>
<evidence type="ECO:0000313" key="1">
    <source>
        <dbReference type="EMBL" id="JAF99386.1"/>
    </source>
</evidence>
<gene>
    <name evidence="2" type="primary">CYCD2-1_0</name>
    <name evidence="1" type="synonym">CYCD2-1_1</name>
    <name evidence="1" type="ORF">CM83_2780</name>
    <name evidence="2" type="ORF">CM83_2782</name>
</gene>